<protein>
    <submittedName>
        <fullName evidence="1">Uncharacterized protein</fullName>
    </submittedName>
</protein>
<dbReference type="OMA" id="GAPMSHK"/>
<dbReference type="InParanoid" id="A3LZD7"/>
<name>A3LZD7_PICST</name>
<dbReference type="KEGG" id="pic:PICST_49538"/>
<dbReference type="AlphaFoldDB" id="A3LZD7"/>
<dbReference type="Proteomes" id="UP000002258">
    <property type="component" value="Chromosome 7"/>
</dbReference>
<proteinExistence type="predicted"/>
<dbReference type="GeneID" id="4840802"/>
<evidence type="ECO:0000313" key="2">
    <source>
        <dbReference type="Proteomes" id="UP000002258"/>
    </source>
</evidence>
<organism evidence="1 2">
    <name type="scientific">Scheffersomyces stipitis (strain ATCC 58785 / CBS 6054 / NBRC 10063 / NRRL Y-11545)</name>
    <name type="common">Yeast</name>
    <name type="synonym">Pichia stipitis</name>
    <dbReference type="NCBI Taxonomy" id="322104"/>
    <lineage>
        <taxon>Eukaryota</taxon>
        <taxon>Fungi</taxon>
        <taxon>Dikarya</taxon>
        <taxon>Ascomycota</taxon>
        <taxon>Saccharomycotina</taxon>
        <taxon>Pichiomycetes</taxon>
        <taxon>Debaryomycetaceae</taxon>
        <taxon>Scheffersomyces</taxon>
    </lineage>
</organism>
<dbReference type="HOGENOM" id="CLU_183907_0_0_1"/>
<accession>A3LZD7</accession>
<dbReference type="OrthoDB" id="4084571at2759"/>
<dbReference type="EMBL" id="CP000501">
    <property type="protein sequence ID" value="ABN68139.2"/>
    <property type="molecule type" value="Genomic_DNA"/>
</dbReference>
<gene>
    <name evidence="1" type="ORF">PICST_49538</name>
</gene>
<dbReference type="RefSeq" id="XP_001386168.2">
    <property type="nucleotide sequence ID" value="XM_001386131.1"/>
</dbReference>
<evidence type="ECO:0000313" key="1">
    <source>
        <dbReference type="EMBL" id="ABN68139.2"/>
    </source>
</evidence>
<reference evidence="1 2" key="1">
    <citation type="journal article" date="2007" name="Nat. Biotechnol.">
        <title>Genome sequence of the lignocellulose-bioconverting and xylose-fermenting yeast Pichia stipitis.</title>
        <authorList>
            <person name="Jeffries T.W."/>
            <person name="Grigoriev I.V."/>
            <person name="Grimwood J."/>
            <person name="Laplaza J.M."/>
            <person name="Aerts A."/>
            <person name="Salamov A."/>
            <person name="Schmutz J."/>
            <person name="Lindquist E."/>
            <person name="Dehal P."/>
            <person name="Shapiro H."/>
            <person name="Jin Y.S."/>
            <person name="Passoth V."/>
            <person name="Richardson P.M."/>
        </authorList>
    </citation>
    <scope>NUCLEOTIDE SEQUENCE [LARGE SCALE GENOMIC DNA]</scope>
    <source>
        <strain evidence="2">ATCC 58785 / CBS 6054 / NBRC 10063 / NRRL Y-11545</strain>
    </source>
</reference>
<keyword evidence="2" id="KW-1185">Reference proteome</keyword>
<dbReference type="eggNOG" id="ENOG502RQAW">
    <property type="taxonomic scope" value="Eukaryota"/>
</dbReference>
<sequence length="97" mass="11201">MSKVPPTPPFKHRLIVGTLAIIAGAWVIKDAGKDFEFIKFEPHSTEEVERRKREHVKTTFKALETRTLEYTPEAKERLRKLIEEKDDASSSEPKSHN</sequence>